<evidence type="ECO:0000313" key="2">
    <source>
        <dbReference type="Proteomes" id="UP000622687"/>
    </source>
</evidence>
<dbReference type="AlphaFoldDB" id="A0A934M2Y3"/>
<reference evidence="1" key="1">
    <citation type="submission" date="2020-12" db="EMBL/GenBank/DDBJ databases">
        <title>Clostridium thailandense sp. nov., a novel acetogenic bacterium isolated from peat land soil in Thailand.</title>
        <authorList>
            <person name="Chaikitkaew S."/>
            <person name="Birkeland N.K."/>
        </authorList>
    </citation>
    <scope>NUCLEOTIDE SEQUENCE</scope>
    <source>
        <strain evidence="1">DSM 17425</strain>
    </source>
</reference>
<protein>
    <submittedName>
        <fullName evidence="1">Uncharacterized protein</fullName>
    </submittedName>
</protein>
<dbReference type="EMBL" id="JAEEGB010000007">
    <property type="protein sequence ID" value="MBI6872607.1"/>
    <property type="molecule type" value="Genomic_DNA"/>
</dbReference>
<organism evidence="1 2">
    <name type="scientific">Clostridium aciditolerans</name>
    <dbReference type="NCBI Taxonomy" id="339861"/>
    <lineage>
        <taxon>Bacteria</taxon>
        <taxon>Bacillati</taxon>
        <taxon>Bacillota</taxon>
        <taxon>Clostridia</taxon>
        <taxon>Eubacteriales</taxon>
        <taxon>Clostridiaceae</taxon>
        <taxon>Clostridium</taxon>
    </lineage>
</organism>
<comment type="caution">
    <text evidence="1">The sequence shown here is derived from an EMBL/GenBank/DDBJ whole genome shotgun (WGS) entry which is preliminary data.</text>
</comment>
<accession>A0A934M2Y3</accession>
<keyword evidence="2" id="KW-1185">Reference proteome</keyword>
<gene>
    <name evidence="1" type="ORF">I6U51_07765</name>
</gene>
<evidence type="ECO:0000313" key="1">
    <source>
        <dbReference type="EMBL" id="MBI6872607.1"/>
    </source>
</evidence>
<sequence length="49" mass="5883">MDVAEDASAKIYKYNVIIEADEEICKRYLRFNTDKEIQFKKCSNIYRCI</sequence>
<proteinExistence type="predicted"/>
<dbReference type="Proteomes" id="UP000622687">
    <property type="component" value="Unassembled WGS sequence"/>
</dbReference>
<name>A0A934M2Y3_9CLOT</name>